<comment type="caution">
    <text evidence="2">The sequence shown here is derived from an EMBL/GenBank/DDBJ whole genome shotgun (WGS) entry which is preliminary data.</text>
</comment>
<evidence type="ECO:0000313" key="3">
    <source>
        <dbReference type="Proteomes" id="UP000654345"/>
    </source>
</evidence>
<keyword evidence="3" id="KW-1185">Reference proteome</keyword>
<dbReference type="Gene3D" id="3.20.20.150">
    <property type="entry name" value="Divalent-metal-dependent TIM barrel enzymes"/>
    <property type="match status" value="1"/>
</dbReference>
<proteinExistence type="predicted"/>
<keyword evidence="2" id="KW-0413">Isomerase</keyword>
<dbReference type="EMBL" id="BNJG01000003">
    <property type="protein sequence ID" value="GHO59098.1"/>
    <property type="molecule type" value="Genomic_DNA"/>
</dbReference>
<dbReference type="RefSeq" id="WP_201375310.1">
    <property type="nucleotide sequence ID" value="NZ_BNJG01000003.1"/>
</dbReference>
<dbReference type="PANTHER" id="PTHR12110:SF41">
    <property type="entry name" value="INOSOSE DEHYDRATASE"/>
    <property type="match status" value="1"/>
</dbReference>
<organism evidence="2 3">
    <name type="scientific">Ktedonobacter robiniae</name>
    <dbReference type="NCBI Taxonomy" id="2778365"/>
    <lineage>
        <taxon>Bacteria</taxon>
        <taxon>Bacillati</taxon>
        <taxon>Chloroflexota</taxon>
        <taxon>Ktedonobacteria</taxon>
        <taxon>Ktedonobacterales</taxon>
        <taxon>Ktedonobacteraceae</taxon>
        <taxon>Ktedonobacter</taxon>
    </lineage>
</organism>
<dbReference type="InterPro" id="IPR036237">
    <property type="entry name" value="Xyl_isomerase-like_sf"/>
</dbReference>
<dbReference type="PANTHER" id="PTHR12110">
    <property type="entry name" value="HYDROXYPYRUVATE ISOMERASE"/>
    <property type="match status" value="1"/>
</dbReference>
<dbReference type="SUPFAM" id="SSF51658">
    <property type="entry name" value="Xylose isomerase-like"/>
    <property type="match status" value="1"/>
</dbReference>
<protein>
    <submittedName>
        <fullName evidence="2">Xylose isomerase</fullName>
    </submittedName>
</protein>
<evidence type="ECO:0000259" key="1">
    <source>
        <dbReference type="Pfam" id="PF01261"/>
    </source>
</evidence>
<evidence type="ECO:0000313" key="2">
    <source>
        <dbReference type="EMBL" id="GHO59098.1"/>
    </source>
</evidence>
<sequence length="291" mass="32605">MSIEREELLLRLSIVTDEISQDLKHALHVCRDLQVDTVELRKVEGKDIVLHDTASLMRIQSLLRDQGFRVCSIASPFLKCPLWSELALTAHTKEQAREWDLLQRSFEVAALFGAPLVRTFSFLRIPDPATIRPVLLEVIAEAARLTEEAGLKLVLENEHACNIATGEEAGWLLQRLPADTFGVIWDPGNEAYVGSSPFPAGYQHVRGRVLHMHVKDAIYPLDAPQQRCFVKMGTGSIDYVGQFRALAEDGYTGTISLETHYIHPNGGREQATRESFAALYQMLQEAEVTLN</sequence>
<accession>A0ABQ3V2B7</accession>
<dbReference type="Proteomes" id="UP000654345">
    <property type="component" value="Unassembled WGS sequence"/>
</dbReference>
<gene>
    <name evidence="2" type="ORF">KSB_75730</name>
</gene>
<feature type="domain" description="Xylose isomerase-like TIM barrel" evidence="1">
    <location>
        <begin position="29"/>
        <end position="280"/>
    </location>
</feature>
<dbReference type="InterPro" id="IPR013022">
    <property type="entry name" value="Xyl_isomerase-like_TIM-brl"/>
</dbReference>
<dbReference type="InterPro" id="IPR050312">
    <property type="entry name" value="IolE/XylAMocC-like"/>
</dbReference>
<name>A0ABQ3V2B7_9CHLR</name>
<dbReference type="Pfam" id="PF01261">
    <property type="entry name" value="AP_endonuc_2"/>
    <property type="match status" value="1"/>
</dbReference>
<reference evidence="2 3" key="1">
    <citation type="journal article" date="2021" name="Int. J. Syst. Evol. Microbiol.">
        <title>Reticulibacter mediterranei gen. nov., sp. nov., within the new family Reticulibacteraceae fam. nov., and Ktedonospora formicarum gen. nov., sp. nov., Ktedonobacter robiniae sp. nov., Dictyobacter formicarum sp. nov. and Dictyobacter arantiisoli sp. nov., belonging to the class Ktedonobacteria.</title>
        <authorList>
            <person name="Yabe S."/>
            <person name="Zheng Y."/>
            <person name="Wang C.M."/>
            <person name="Sakai Y."/>
            <person name="Abe K."/>
            <person name="Yokota A."/>
            <person name="Donadio S."/>
            <person name="Cavaletti L."/>
            <person name="Monciardini P."/>
        </authorList>
    </citation>
    <scope>NUCLEOTIDE SEQUENCE [LARGE SCALE GENOMIC DNA]</scope>
    <source>
        <strain evidence="2 3">SOSP1-30</strain>
    </source>
</reference>
<dbReference type="GO" id="GO:0016853">
    <property type="term" value="F:isomerase activity"/>
    <property type="evidence" value="ECO:0007669"/>
    <property type="project" value="UniProtKB-KW"/>
</dbReference>